<keyword evidence="1" id="KW-0812">Transmembrane</keyword>
<organism evidence="2 3">
    <name type="scientific">Zeimonas arvi</name>
    <dbReference type="NCBI Taxonomy" id="2498847"/>
    <lineage>
        <taxon>Bacteria</taxon>
        <taxon>Pseudomonadati</taxon>
        <taxon>Pseudomonadota</taxon>
        <taxon>Betaproteobacteria</taxon>
        <taxon>Burkholderiales</taxon>
        <taxon>Burkholderiaceae</taxon>
        <taxon>Zeimonas</taxon>
    </lineage>
</organism>
<gene>
    <name evidence="2" type="ORF">FHP08_07370</name>
</gene>
<feature type="transmembrane region" description="Helical" evidence="1">
    <location>
        <begin position="65"/>
        <end position="85"/>
    </location>
</feature>
<proteinExistence type="predicted"/>
<dbReference type="OrthoDB" id="9181360at2"/>
<keyword evidence="3" id="KW-1185">Reference proteome</keyword>
<protein>
    <submittedName>
        <fullName evidence="2">DUF2069 domain-containing protein</fullName>
    </submittedName>
</protein>
<feature type="transmembrane region" description="Helical" evidence="1">
    <location>
        <begin position="9"/>
        <end position="29"/>
    </location>
</feature>
<sequence>MSSEFLRPGFLRHFVLACFVALIALGVAWETWLAPLRPGAWLLSLKVLPLVLALPAIARGRVRAYQWWSMAILLYFTEGVVRATSDTGPSVPLAVAQTLLAATAFAAILAYVRSRRQPARF</sequence>
<comment type="caution">
    <text evidence="2">The sequence shown here is derived from an EMBL/GenBank/DDBJ whole genome shotgun (WGS) entry which is preliminary data.</text>
</comment>
<evidence type="ECO:0000313" key="2">
    <source>
        <dbReference type="EMBL" id="TXL65899.1"/>
    </source>
</evidence>
<name>A0A5C8NX85_9BURK</name>
<dbReference type="RefSeq" id="WP_147703814.1">
    <property type="nucleotide sequence ID" value="NZ_VDUY01000003.1"/>
</dbReference>
<feature type="transmembrane region" description="Helical" evidence="1">
    <location>
        <begin position="91"/>
        <end position="112"/>
    </location>
</feature>
<dbReference type="EMBL" id="VDUY01000003">
    <property type="protein sequence ID" value="TXL65899.1"/>
    <property type="molecule type" value="Genomic_DNA"/>
</dbReference>
<dbReference type="Proteomes" id="UP000321548">
    <property type="component" value="Unassembled WGS sequence"/>
</dbReference>
<evidence type="ECO:0000313" key="3">
    <source>
        <dbReference type="Proteomes" id="UP000321548"/>
    </source>
</evidence>
<evidence type="ECO:0000256" key="1">
    <source>
        <dbReference type="SAM" id="Phobius"/>
    </source>
</evidence>
<feature type="transmembrane region" description="Helical" evidence="1">
    <location>
        <begin position="41"/>
        <end position="58"/>
    </location>
</feature>
<dbReference type="AlphaFoldDB" id="A0A5C8NX85"/>
<reference evidence="2 3" key="1">
    <citation type="submission" date="2019-06" db="EMBL/GenBank/DDBJ databases">
        <title>Quisquiliibacterium sp. nov., isolated from a maize field.</title>
        <authorList>
            <person name="Lin S.-Y."/>
            <person name="Tsai C.-F."/>
            <person name="Young C.-C."/>
        </authorList>
    </citation>
    <scope>NUCLEOTIDE SEQUENCE [LARGE SCALE GENOMIC DNA]</scope>
    <source>
        <strain evidence="2 3">CC-CFT501</strain>
    </source>
</reference>
<dbReference type="Pfam" id="PF09842">
    <property type="entry name" value="DUF2069"/>
    <property type="match status" value="1"/>
</dbReference>
<dbReference type="InterPro" id="IPR018643">
    <property type="entry name" value="DUF2069_membrane"/>
</dbReference>
<keyword evidence="1" id="KW-0472">Membrane</keyword>
<keyword evidence="1" id="KW-1133">Transmembrane helix</keyword>
<accession>A0A5C8NX85</accession>